<dbReference type="Proteomes" id="UP001055879">
    <property type="component" value="Linkage Group LG05"/>
</dbReference>
<organism evidence="1 2">
    <name type="scientific">Arctium lappa</name>
    <name type="common">Greater burdock</name>
    <name type="synonym">Lappa major</name>
    <dbReference type="NCBI Taxonomy" id="4217"/>
    <lineage>
        <taxon>Eukaryota</taxon>
        <taxon>Viridiplantae</taxon>
        <taxon>Streptophyta</taxon>
        <taxon>Embryophyta</taxon>
        <taxon>Tracheophyta</taxon>
        <taxon>Spermatophyta</taxon>
        <taxon>Magnoliopsida</taxon>
        <taxon>eudicotyledons</taxon>
        <taxon>Gunneridae</taxon>
        <taxon>Pentapetalae</taxon>
        <taxon>asterids</taxon>
        <taxon>campanulids</taxon>
        <taxon>Asterales</taxon>
        <taxon>Asteraceae</taxon>
        <taxon>Carduoideae</taxon>
        <taxon>Cardueae</taxon>
        <taxon>Arctiinae</taxon>
        <taxon>Arctium</taxon>
    </lineage>
</organism>
<protein>
    <submittedName>
        <fullName evidence="1">Uncharacterized protein</fullName>
    </submittedName>
</protein>
<reference evidence="1 2" key="2">
    <citation type="journal article" date="2022" name="Mol. Ecol. Resour.">
        <title>The genomes of chicory, endive, great burdock and yacon provide insights into Asteraceae paleo-polyploidization history and plant inulin production.</title>
        <authorList>
            <person name="Fan W."/>
            <person name="Wang S."/>
            <person name="Wang H."/>
            <person name="Wang A."/>
            <person name="Jiang F."/>
            <person name="Liu H."/>
            <person name="Zhao H."/>
            <person name="Xu D."/>
            <person name="Zhang Y."/>
        </authorList>
    </citation>
    <scope>NUCLEOTIDE SEQUENCE [LARGE SCALE GENOMIC DNA]</scope>
    <source>
        <strain evidence="2">cv. Niubang</strain>
    </source>
</reference>
<dbReference type="EMBL" id="CM042051">
    <property type="protein sequence ID" value="KAI3727706.1"/>
    <property type="molecule type" value="Genomic_DNA"/>
</dbReference>
<name>A0ACB9C0B7_ARCLA</name>
<evidence type="ECO:0000313" key="1">
    <source>
        <dbReference type="EMBL" id="KAI3727706.1"/>
    </source>
</evidence>
<sequence length="709" mass="83297">MTKFRWNESMNMFRDHVDPEKEEQLKWIIIETDTKVKRISKLVKGLNFGNREAVQKKRSEVVYLIEDIHKQYQSLYALYEDLREIVKRKCNNEEDKEDCESSSSSLSYSLSMESAAFYSPSSGSKTPSYDHPKVTITDGQSMKSEISCYSLEYTSEVVKEALSVESVSRSYKGEEREEDERGRTVEDLMKETGYLRDRLEEKEKKYQNLENKSSAKLKELEDKIVALNLELEALNHQNGEHEDDQSNSRNDEVNKTSAENSEFQSWVSELELAFKEKEGEVLKKMDECEKIFKEKIDEYMGRLHNLQKEVEYLQAQNEARKKISYEKEKELESLRIQNQESEMELKKKTKEAADSLELLESLTEKLNQKTTNEEGLVEERDSLQRRVKDLEVMIVSIHDEAHLSKHENEKQKTTISQLEEKLQQKEDQITTLESKIEGVKKELSNKMKSLEQKFKSSESDKRELEGKNDVLVATLEQKDVLVNKLNHNARSSFQTSMKKMSEMVDEFRNKSEDSIRILSQRIRVAEQLHNETKDWYKKTKDKYEQDRIDNELAFRSIKLVMATVSDTLNVSETLGLRFVDCCEDFMNRVSKVSCEINFVKDWVKRKNSAMVEVKENVETLTIQLDSKEEEILGSREKVLKLENKLRELEKTVRELEKTVKENDETMMGLKEEKREAIRQLCVWIDYHRSRSDFLKRALSELITRNQRPT</sequence>
<comment type="caution">
    <text evidence="1">The sequence shown here is derived from an EMBL/GenBank/DDBJ whole genome shotgun (WGS) entry which is preliminary data.</text>
</comment>
<reference evidence="2" key="1">
    <citation type="journal article" date="2022" name="Mol. Ecol. Resour.">
        <title>The genomes of chicory, endive, great burdock and yacon provide insights into Asteraceae palaeo-polyploidization history and plant inulin production.</title>
        <authorList>
            <person name="Fan W."/>
            <person name="Wang S."/>
            <person name="Wang H."/>
            <person name="Wang A."/>
            <person name="Jiang F."/>
            <person name="Liu H."/>
            <person name="Zhao H."/>
            <person name="Xu D."/>
            <person name="Zhang Y."/>
        </authorList>
    </citation>
    <scope>NUCLEOTIDE SEQUENCE [LARGE SCALE GENOMIC DNA]</scope>
    <source>
        <strain evidence="2">cv. Niubang</strain>
    </source>
</reference>
<accession>A0ACB9C0B7</accession>
<proteinExistence type="predicted"/>
<evidence type="ECO:0000313" key="2">
    <source>
        <dbReference type="Proteomes" id="UP001055879"/>
    </source>
</evidence>
<keyword evidence="2" id="KW-1185">Reference proteome</keyword>
<gene>
    <name evidence="1" type="ORF">L6452_16324</name>
</gene>